<keyword evidence="2" id="KW-1185">Reference proteome</keyword>
<reference evidence="1" key="1">
    <citation type="submission" date="2021-01" db="EMBL/GenBank/DDBJ databases">
        <title>Whole genome shotgun sequence of Sphaerimonospora thailandensis NBRC 107569.</title>
        <authorList>
            <person name="Komaki H."/>
            <person name="Tamura T."/>
        </authorList>
    </citation>
    <scope>NUCLEOTIDE SEQUENCE</scope>
    <source>
        <strain evidence="1">NBRC 107569</strain>
    </source>
</reference>
<organism evidence="1 2">
    <name type="scientific">Sphaerimonospora thailandensis</name>
    <dbReference type="NCBI Taxonomy" id="795644"/>
    <lineage>
        <taxon>Bacteria</taxon>
        <taxon>Bacillati</taxon>
        <taxon>Actinomycetota</taxon>
        <taxon>Actinomycetes</taxon>
        <taxon>Streptosporangiales</taxon>
        <taxon>Streptosporangiaceae</taxon>
        <taxon>Sphaerimonospora</taxon>
    </lineage>
</organism>
<comment type="caution">
    <text evidence="1">The sequence shown here is derived from an EMBL/GenBank/DDBJ whole genome shotgun (WGS) entry which is preliminary data.</text>
</comment>
<dbReference type="RefSeq" id="WP_204015278.1">
    <property type="nucleotide sequence ID" value="NZ_BOOG01000018.1"/>
</dbReference>
<proteinExistence type="predicted"/>
<sequence length="67" mass="7891">MPHPRHGPGHKAYYREWRGQCVGMKPPNKVKTRFYQREWFLPTSKILVVDQWNTPGLSGILKSAAWR</sequence>
<gene>
    <name evidence="1" type="ORF">Mth01_21300</name>
</gene>
<dbReference type="Proteomes" id="UP000610966">
    <property type="component" value="Unassembled WGS sequence"/>
</dbReference>
<name>A0A8J3R685_9ACTN</name>
<evidence type="ECO:0000313" key="2">
    <source>
        <dbReference type="Proteomes" id="UP000610966"/>
    </source>
</evidence>
<evidence type="ECO:0000313" key="1">
    <source>
        <dbReference type="EMBL" id="GIH69877.1"/>
    </source>
</evidence>
<accession>A0A8J3R685</accession>
<protein>
    <submittedName>
        <fullName evidence="1">Uncharacterized protein</fullName>
    </submittedName>
</protein>
<dbReference type="AlphaFoldDB" id="A0A8J3R685"/>
<dbReference type="EMBL" id="BOOG01000018">
    <property type="protein sequence ID" value="GIH69877.1"/>
    <property type="molecule type" value="Genomic_DNA"/>
</dbReference>